<keyword evidence="4" id="KW-1185">Reference proteome</keyword>
<evidence type="ECO:0000313" key="4">
    <source>
        <dbReference type="Proteomes" id="UP000831484"/>
    </source>
</evidence>
<dbReference type="Pfam" id="PF18144">
    <property type="entry name" value="SMODS"/>
    <property type="match status" value="1"/>
</dbReference>
<dbReference type="Pfam" id="PF18134">
    <property type="entry name" value="AGS_C"/>
    <property type="match status" value="1"/>
</dbReference>
<feature type="domain" description="Adenylyl/Guanylyl and SMODS C-terminal sensor" evidence="2">
    <location>
        <begin position="321"/>
        <end position="447"/>
    </location>
</feature>
<dbReference type="InterPro" id="IPR040511">
    <property type="entry name" value="AGS_C"/>
</dbReference>
<keyword evidence="3" id="KW-0614">Plasmid</keyword>
<accession>A0AB38RNW4</accession>
<evidence type="ECO:0000259" key="2">
    <source>
        <dbReference type="Pfam" id="PF18134"/>
    </source>
</evidence>
<geneLocation type="plasmid" evidence="3 4">
    <name>pdjl-6-5</name>
</geneLocation>
<name>A0AB38RNW4_RHOSG</name>
<keyword evidence="1" id="KW-0051">Antiviral defense</keyword>
<dbReference type="InterPro" id="IPR006116">
    <property type="entry name" value="NT_2-5OAS_ClassI-CCAase"/>
</dbReference>
<sequence length="448" mass="50163">MTPRHNEFKAFLDDHVNLNPDRTKKLNARVEAINSFVNEHADLQICLDGDLIPQGSYASRTIIKPQRRNDFDADVLLPMKEVDGWEPKHYTIKLHKAFDDSARYGDNAKLGKRCATIDYAGDFHIDIVPFVTRADGLTYITHRTKNQFILAEPTALSSWFVGQNKAAGGHLVKTVRLMKYLRDNSSAEIPSVVLSSLLAGRVQPFTSYTDLPRTLVALVNDLKTYLDSHFFVPFVDDQTGQNLADRWPQSAFVTFKSRLSTWAKDMQSALDAPADESVDAWRTVFGTNFGSASTSAAAGGSRSALSAAIAQHYAEQPAPREQFLEQHFGIPTRLDPAYTVRLVGRMSPTKSGFHRYRPLPQAGNLVPIGRSLKFKIEECTAPAPYQLFWKVRNVGEEARRQNAERGEINEYGEVITEHSSFVGAHWVQVWVVKDGVAVATDRQDVRIV</sequence>
<evidence type="ECO:0000313" key="3">
    <source>
        <dbReference type="EMBL" id="UPU47013.1"/>
    </source>
</evidence>
<dbReference type="AlphaFoldDB" id="A0AB38RNW4"/>
<dbReference type="RefSeq" id="WP_076949361.1">
    <property type="nucleotide sequence ID" value="NZ_CP096568.1"/>
</dbReference>
<gene>
    <name evidence="3" type="ORF">M0639_33585</name>
</gene>
<protein>
    <submittedName>
        <fullName evidence="3">Nucleotidyltransferase</fullName>
    </submittedName>
</protein>
<dbReference type="CDD" id="cd05400">
    <property type="entry name" value="NT_2-5OAS_ClassI-CCAase"/>
    <property type="match status" value="1"/>
</dbReference>
<proteinExistence type="predicted"/>
<reference evidence="4" key="1">
    <citation type="journal article" date="2022" name="Environ. Microbiol.">
        <title>Functional analysis, diversity, and distribution of carbendazim hydrolases MheI and CbmA, responsible for the initial step in carbendazim degradation.</title>
        <authorList>
            <person name="Zhang M."/>
            <person name="Bai X."/>
            <person name="Li Q."/>
            <person name="Zhang L."/>
            <person name="Zhu Q."/>
            <person name="Gao S."/>
            <person name="Ke Z."/>
            <person name="Jiang M."/>
            <person name="Hu J."/>
            <person name="Qiu J."/>
            <person name="Hong Q."/>
        </authorList>
    </citation>
    <scope>NUCLEOTIDE SEQUENCE [LARGE SCALE GENOMIC DNA]</scope>
    <source>
        <strain evidence="4">djl-6</strain>
    </source>
</reference>
<dbReference type="GO" id="GO:0051607">
    <property type="term" value="P:defense response to virus"/>
    <property type="evidence" value="ECO:0007669"/>
    <property type="project" value="UniProtKB-KW"/>
</dbReference>
<dbReference type="Proteomes" id="UP000831484">
    <property type="component" value="Plasmid pdjl-6-5"/>
</dbReference>
<dbReference type="EMBL" id="CP096568">
    <property type="protein sequence ID" value="UPU47013.1"/>
    <property type="molecule type" value="Genomic_DNA"/>
</dbReference>
<dbReference type="GO" id="GO:0016779">
    <property type="term" value="F:nucleotidyltransferase activity"/>
    <property type="evidence" value="ECO:0007669"/>
    <property type="project" value="InterPro"/>
</dbReference>
<organism evidence="3 4">
    <name type="scientific">Rhodococcus qingshengii JCM 15477</name>
    <dbReference type="NCBI Taxonomy" id="1303681"/>
    <lineage>
        <taxon>Bacteria</taxon>
        <taxon>Bacillati</taxon>
        <taxon>Actinomycetota</taxon>
        <taxon>Actinomycetes</taxon>
        <taxon>Mycobacteriales</taxon>
        <taxon>Nocardiaceae</taxon>
        <taxon>Rhodococcus</taxon>
        <taxon>Rhodococcus erythropolis group</taxon>
    </lineage>
</organism>
<evidence type="ECO:0000256" key="1">
    <source>
        <dbReference type="ARBA" id="ARBA00023118"/>
    </source>
</evidence>